<feature type="domain" description="Nudix hydrolase" evidence="12">
    <location>
        <begin position="1"/>
        <end position="125"/>
    </location>
</feature>
<dbReference type="AlphaFoldDB" id="A0A383DNN5"/>
<gene>
    <name evidence="13" type="ORF">METZ01_LOCUS498737</name>
</gene>
<dbReference type="GO" id="GO:0008413">
    <property type="term" value="F:8-oxo-7,8-dihydroguanosine triphosphate pyrophosphatase activity"/>
    <property type="evidence" value="ECO:0007669"/>
    <property type="project" value="TreeGrafter"/>
</dbReference>
<keyword evidence="6" id="KW-0227">DNA damage</keyword>
<evidence type="ECO:0000256" key="8">
    <source>
        <dbReference type="ARBA" id="ARBA00022842"/>
    </source>
</evidence>
<name>A0A383DNN5_9ZZZZ</name>
<evidence type="ECO:0000256" key="5">
    <source>
        <dbReference type="ARBA" id="ARBA00022723"/>
    </source>
</evidence>
<dbReference type="GO" id="GO:0006281">
    <property type="term" value="P:DNA repair"/>
    <property type="evidence" value="ECO:0007669"/>
    <property type="project" value="UniProtKB-KW"/>
</dbReference>
<dbReference type="InterPro" id="IPR015797">
    <property type="entry name" value="NUDIX_hydrolase-like_dom_sf"/>
</dbReference>
<dbReference type="GO" id="GO:0006260">
    <property type="term" value="P:DNA replication"/>
    <property type="evidence" value="ECO:0007669"/>
    <property type="project" value="UniProtKB-KW"/>
</dbReference>
<protein>
    <recommendedName>
        <fullName evidence="11">8-oxo-dGTP diphosphatase</fullName>
        <ecNumber evidence="11">3.6.1.55</ecNumber>
    </recommendedName>
</protein>
<evidence type="ECO:0000256" key="6">
    <source>
        <dbReference type="ARBA" id="ARBA00022763"/>
    </source>
</evidence>
<comment type="cofactor">
    <cofactor evidence="1">
        <name>Mg(2+)</name>
        <dbReference type="ChEBI" id="CHEBI:18420"/>
    </cofactor>
</comment>
<comment type="similarity">
    <text evidence="2">Belongs to the Nudix hydrolase family.</text>
</comment>
<evidence type="ECO:0000256" key="2">
    <source>
        <dbReference type="ARBA" id="ARBA00005582"/>
    </source>
</evidence>
<dbReference type="GO" id="GO:0044716">
    <property type="term" value="F:8-oxo-GDP phosphatase activity"/>
    <property type="evidence" value="ECO:0007669"/>
    <property type="project" value="TreeGrafter"/>
</dbReference>
<evidence type="ECO:0000256" key="7">
    <source>
        <dbReference type="ARBA" id="ARBA00022801"/>
    </source>
</evidence>
<dbReference type="GO" id="GO:0046872">
    <property type="term" value="F:metal ion binding"/>
    <property type="evidence" value="ECO:0007669"/>
    <property type="project" value="UniProtKB-KW"/>
</dbReference>
<dbReference type="EMBL" id="UINC01218732">
    <property type="protein sequence ID" value="SVE45883.1"/>
    <property type="molecule type" value="Genomic_DNA"/>
</dbReference>
<keyword evidence="3" id="KW-0515">Mutator protein</keyword>
<dbReference type="InterPro" id="IPR047127">
    <property type="entry name" value="MutT-like"/>
</dbReference>
<dbReference type="PANTHER" id="PTHR47707:SF1">
    <property type="entry name" value="NUDIX HYDROLASE FAMILY PROTEIN"/>
    <property type="match status" value="1"/>
</dbReference>
<dbReference type="GO" id="GO:0035539">
    <property type="term" value="F:8-oxo-7,8-dihydrodeoxyguanosine triphosphate pyrophosphatase activity"/>
    <property type="evidence" value="ECO:0007669"/>
    <property type="project" value="UniProtKB-EC"/>
</dbReference>
<dbReference type="PROSITE" id="PS51462">
    <property type="entry name" value="NUDIX"/>
    <property type="match status" value="1"/>
</dbReference>
<evidence type="ECO:0000256" key="9">
    <source>
        <dbReference type="ARBA" id="ARBA00023204"/>
    </source>
</evidence>
<keyword evidence="8" id="KW-0460">Magnesium</keyword>
<keyword evidence="4" id="KW-0235">DNA replication</keyword>
<comment type="catalytic activity">
    <reaction evidence="10">
        <text>8-oxo-dGTP + H2O = 8-oxo-dGMP + diphosphate + H(+)</text>
        <dbReference type="Rhea" id="RHEA:31575"/>
        <dbReference type="ChEBI" id="CHEBI:15377"/>
        <dbReference type="ChEBI" id="CHEBI:15378"/>
        <dbReference type="ChEBI" id="CHEBI:33019"/>
        <dbReference type="ChEBI" id="CHEBI:63224"/>
        <dbReference type="ChEBI" id="CHEBI:77896"/>
        <dbReference type="EC" id="3.6.1.55"/>
    </reaction>
</comment>
<accession>A0A383DNN5</accession>
<dbReference type="PROSITE" id="PS00893">
    <property type="entry name" value="NUDIX_BOX"/>
    <property type="match status" value="1"/>
</dbReference>
<proteinExistence type="inferred from homology"/>
<evidence type="ECO:0000256" key="3">
    <source>
        <dbReference type="ARBA" id="ARBA00022457"/>
    </source>
</evidence>
<evidence type="ECO:0000259" key="12">
    <source>
        <dbReference type="PROSITE" id="PS51462"/>
    </source>
</evidence>
<reference evidence="13" key="1">
    <citation type="submission" date="2018-05" db="EMBL/GenBank/DDBJ databases">
        <authorList>
            <person name="Lanie J.A."/>
            <person name="Ng W.-L."/>
            <person name="Kazmierczak K.M."/>
            <person name="Andrzejewski T.M."/>
            <person name="Davidsen T.M."/>
            <person name="Wayne K.J."/>
            <person name="Tettelin H."/>
            <person name="Glass J.I."/>
            <person name="Rusch D."/>
            <person name="Podicherti R."/>
            <person name="Tsui H.-C.T."/>
            <person name="Winkler M.E."/>
        </authorList>
    </citation>
    <scope>NUCLEOTIDE SEQUENCE</scope>
</reference>
<dbReference type="InterPro" id="IPR020084">
    <property type="entry name" value="NUDIX_hydrolase_CS"/>
</dbReference>
<dbReference type="Pfam" id="PF00293">
    <property type="entry name" value="NUDIX"/>
    <property type="match status" value="1"/>
</dbReference>
<evidence type="ECO:0000256" key="11">
    <source>
        <dbReference type="ARBA" id="ARBA00038905"/>
    </source>
</evidence>
<evidence type="ECO:0000256" key="1">
    <source>
        <dbReference type="ARBA" id="ARBA00001946"/>
    </source>
</evidence>
<dbReference type="SUPFAM" id="SSF55811">
    <property type="entry name" value="Nudix"/>
    <property type="match status" value="1"/>
</dbReference>
<dbReference type="InterPro" id="IPR000086">
    <property type="entry name" value="NUDIX_hydrolase_dom"/>
</dbReference>
<evidence type="ECO:0000256" key="10">
    <source>
        <dbReference type="ARBA" id="ARBA00035861"/>
    </source>
</evidence>
<dbReference type="GO" id="GO:0044715">
    <property type="term" value="F:8-oxo-dGDP phosphatase activity"/>
    <property type="evidence" value="ECO:0007669"/>
    <property type="project" value="TreeGrafter"/>
</dbReference>
<sequence length="125" mass="14353">MQVVIGIIGNSKGEFLLSTRHTKPIYDDYLEFPGGKVKSPETNEDALIRELREEITIHAEEFYAMDSIVCLFDNLNIELHPYRVKSFSGKPMANEEEDIIWVSKEHLKEKKILPGSIEVFDNLLS</sequence>
<keyword evidence="7" id="KW-0378">Hydrolase</keyword>
<dbReference type="PANTHER" id="PTHR47707">
    <property type="entry name" value="8-OXO-DGTP DIPHOSPHATASE"/>
    <property type="match status" value="1"/>
</dbReference>
<evidence type="ECO:0000256" key="4">
    <source>
        <dbReference type="ARBA" id="ARBA00022705"/>
    </source>
</evidence>
<dbReference type="Gene3D" id="3.90.79.10">
    <property type="entry name" value="Nucleoside Triphosphate Pyrophosphohydrolase"/>
    <property type="match status" value="1"/>
</dbReference>
<evidence type="ECO:0000313" key="13">
    <source>
        <dbReference type="EMBL" id="SVE45883.1"/>
    </source>
</evidence>
<dbReference type="EC" id="3.6.1.55" evidence="11"/>
<organism evidence="13">
    <name type="scientific">marine metagenome</name>
    <dbReference type="NCBI Taxonomy" id="408172"/>
    <lineage>
        <taxon>unclassified sequences</taxon>
        <taxon>metagenomes</taxon>
        <taxon>ecological metagenomes</taxon>
    </lineage>
</organism>
<keyword evidence="9" id="KW-0234">DNA repair</keyword>
<keyword evidence="5" id="KW-0479">Metal-binding</keyword>